<evidence type="ECO:0000256" key="2">
    <source>
        <dbReference type="ARBA" id="ARBA00022692"/>
    </source>
</evidence>
<feature type="domain" description="Methylamine utilisation protein MauE" evidence="6">
    <location>
        <begin position="2"/>
        <end position="130"/>
    </location>
</feature>
<sequence length="174" mass="19417">MGIFSITIALFFAYVFMFSAVTKIKGLSDHVKIFTSYEILPHQFSIPFSLGFIAIEVISSLLIIFQFHAVIGIIMLGILTFIYTLAILINLLRGRKDLSCGCGGVLGDHNISYKLISRNILIISGLFLVYLLPSGEILLVPYVLLNILVISGFCLYLIVIEMQAIKRLRKELLA</sequence>
<dbReference type="InterPro" id="IPR009908">
    <property type="entry name" value="Methylamine_util_MauE"/>
</dbReference>
<feature type="transmembrane region" description="Helical" evidence="5">
    <location>
        <begin position="113"/>
        <end position="133"/>
    </location>
</feature>
<reference evidence="7 8" key="1">
    <citation type="submission" date="2016-10" db="EMBL/GenBank/DDBJ databases">
        <authorList>
            <person name="de Groot N.N."/>
        </authorList>
    </citation>
    <scope>NUCLEOTIDE SEQUENCE [LARGE SCALE GENOMIC DNA]</scope>
    <source>
        <strain evidence="7 8">CGMCC 1.10449</strain>
    </source>
</reference>
<dbReference type="EMBL" id="FNKD01000004">
    <property type="protein sequence ID" value="SDR02625.1"/>
    <property type="molecule type" value="Genomic_DNA"/>
</dbReference>
<name>A0A1H1FP07_9BACI</name>
<accession>A0A1H1FP07</accession>
<keyword evidence="8" id="KW-1185">Reference proteome</keyword>
<dbReference type="GO" id="GO:0016020">
    <property type="term" value="C:membrane"/>
    <property type="evidence" value="ECO:0007669"/>
    <property type="project" value="UniProtKB-SubCell"/>
</dbReference>
<feature type="transmembrane region" description="Helical" evidence="5">
    <location>
        <begin position="71"/>
        <end position="92"/>
    </location>
</feature>
<feature type="transmembrane region" description="Helical" evidence="5">
    <location>
        <begin position="44"/>
        <end position="65"/>
    </location>
</feature>
<evidence type="ECO:0000256" key="4">
    <source>
        <dbReference type="ARBA" id="ARBA00023136"/>
    </source>
</evidence>
<proteinExistence type="predicted"/>
<evidence type="ECO:0000256" key="1">
    <source>
        <dbReference type="ARBA" id="ARBA00004141"/>
    </source>
</evidence>
<keyword evidence="2 5" id="KW-0812">Transmembrane</keyword>
<dbReference type="UniPathway" id="UPA00895"/>
<evidence type="ECO:0000313" key="8">
    <source>
        <dbReference type="Proteomes" id="UP000199444"/>
    </source>
</evidence>
<feature type="transmembrane region" description="Helical" evidence="5">
    <location>
        <begin position="139"/>
        <end position="160"/>
    </location>
</feature>
<evidence type="ECO:0000313" key="7">
    <source>
        <dbReference type="EMBL" id="SDR02625.1"/>
    </source>
</evidence>
<gene>
    <name evidence="7" type="ORF">SAMN05216231_3325</name>
</gene>
<dbReference type="AlphaFoldDB" id="A0A1H1FP07"/>
<dbReference type="Pfam" id="PF07291">
    <property type="entry name" value="MauE"/>
    <property type="match status" value="1"/>
</dbReference>
<dbReference type="GO" id="GO:0030416">
    <property type="term" value="P:methylamine metabolic process"/>
    <property type="evidence" value="ECO:0007669"/>
    <property type="project" value="InterPro"/>
</dbReference>
<evidence type="ECO:0000256" key="3">
    <source>
        <dbReference type="ARBA" id="ARBA00022989"/>
    </source>
</evidence>
<dbReference type="RefSeq" id="WP_092494068.1">
    <property type="nucleotide sequence ID" value="NZ_FNKD01000004.1"/>
</dbReference>
<evidence type="ECO:0000256" key="5">
    <source>
        <dbReference type="SAM" id="Phobius"/>
    </source>
</evidence>
<comment type="subcellular location">
    <subcellularLocation>
        <location evidence="1">Membrane</location>
        <topology evidence="1">Multi-pass membrane protein</topology>
    </subcellularLocation>
</comment>
<evidence type="ECO:0000259" key="6">
    <source>
        <dbReference type="Pfam" id="PF07291"/>
    </source>
</evidence>
<dbReference type="STRING" id="553311.SAMN05216231_3325"/>
<feature type="transmembrane region" description="Helical" evidence="5">
    <location>
        <begin position="6"/>
        <end position="24"/>
    </location>
</feature>
<protein>
    <submittedName>
        <fullName evidence="7">Methylamine utilisation protein MauE</fullName>
    </submittedName>
</protein>
<organism evidence="7 8">
    <name type="scientific">Virgibacillus salinus</name>
    <dbReference type="NCBI Taxonomy" id="553311"/>
    <lineage>
        <taxon>Bacteria</taxon>
        <taxon>Bacillati</taxon>
        <taxon>Bacillota</taxon>
        <taxon>Bacilli</taxon>
        <taxon>Bacillales</taxon>
        <taxon>Bacillaceae</taxon>
        <taxon>Virgibacillus</taxon>
    </lineage>
</organism>
<keyword evidence="3 5" id="KW-1133">Transmembrane helix</keyword>
<dbReference type="Proteomes" id="UP000199444">
    <property type="component" value="Unassembled WGS sequence"/>
</dbReference>
<keyword evidence="4 5" id="KW-0472">Membrane</keyword>